<reference evidence="3" key="1">
    <citation type="journal article" date="2023" name="Mol. Phylogenet. Evol.">
        <title>Genome-scale phylogeny and comparative genomics of the fungal order Sordariales.</title>
        <authorList>
            <person name="Hensen N."/>
            <person name="Bonometti L."/>
            <person name="Westerberg I."/>
            <person name="Brannstrom I.O."/>
            <person name="Guillou S."/>
            <person name="Cros-Aarteil S."/>
            <person name="Calhoun S."/>
            <person name="Haridas S."/>
            <person name="Kuo A."/>
            <person name="Mondo S."/>
            <person name="Pangilinan J."/>
            <person name="Riley R."/>
            <person name="LaButti K."/>
            <person name="Andreopoulos B."/>
            <person name="Lipzen A."/>
            <person name="Chen C."/>
            <person name="Yan M."/>
            <person name="Daum C."/>
            <person name="Ng V."/>
            <person name="Clum A."/>
            <person name="Steindorff A."/>
            <person name="Ohm R.A."/>
            <person name="Martin F."/>
            <person name="Silar P."/>
            <person name="Natvig D.O."/>
            <person name="Lalanne C."/>
            <person name="Gautier V."/>
            <person name="Ament-Velasquez S.L."/>
            <person name="Kruys A."/>
            <person name="Hutchinson M.I."/>
            <person name="Powell A.J."/>
            <person name="Barry K."/>
            <person name="Miller A.N."/>
            <person name="Grigoriev I.V."/>
            <person name="Debuchy R."/>
            <person name="Gladieux P."/>
            <person name="Hiltunen Thoren M."/>
            <person name="Johannesson H."/>
        </authorList>
    </citation>
    <scope>NUCLEOTIDE SEQUENCE</scope>
    <source>
        <strain evidence="3">CBS 990.96</strain>
    </source>
</reference>
<organism evidence="3 4">
    <name type="scientific">Podospora fimiseda</name>
    <dbReference type="NCBI Taxonomy" id="252190"/>
    <lineage>
        <taxon>Eukaryota</taxon>
        <taxon>Fungi</taxon>
        <taxon>Dikarya</taxon>
        <taxon>Ascomycota</taxon>
        <taxon>Pezizomycotina</taxon>
        <taxon>Sordariomycetes</taxon>
        <taxon>Sordariomycetidae</taxon>
        <taxon>Sordariales</taxon>
        <taxon>Podosporaceae</taxon>
        <taxon>Podospora</taxon>
    </lineage>
</organism>
<feature type="region of interest" description="Disordered" evidence="2">
    <location>
        <begin position="223"/>
        <end position="293"/>
    </location>
</feature>
<evidence type="ECO:0000256" key="1">
    <source>
        <dbReference type="ARBA" id="ARBA00009207"/>
    </source>
</evidence>
<dbReference type="GO" id="GO:0019888">
    <property type="term" value="F:protein phosphatase regulator activity"/>
    <property type="evidence" value="ECO:0007669"/>
    <property type="project" value="InterPro"/>
</dbReference>
<dbReference type="PANTHER" id="PTHR16487:SF0">
    <property type="entry name" value="PROTEIN PHOSPHATASE 4 REGULATORY SUBUNIT 2-RELATED"/>
    <property type="match status" value="1"/>
</dbReference>
<keyword evidence="4" id="KW-1185">Reference proteome</keyword>
<dbReference type="GO" id="GO:0030289">
    <property type="term" value="C:protein phosphatase 4 complex"/>
    <property type="evidence" value="ECO:0007669"/>
    <property type="project" value="InterPro"/>
</dbReference>
<dbReference type="InterPro" id="IPR015267">
    <property type="entry name" value="PPP4R2"/>
</dbReference>
<feature type="compositionally biased region" description="Basic and acidic residues" evidence="2">
    <location>
        <begin position="508"/>
        <end position="526"/>
    </location>
</feature>
<protein>
    <recommendedName>
        <fullName evidence="5">Serine/threonine-protein phosphatase 4 regulatory subunit 2</fullName>
    </recommendedName>
</protein>
<feature type="compositionally biased region" description="Low complexity" evidence="2">
    <location>
        <begin position="90"/>
        <end position="99"/>
    </location>
</feature>
<accession>A0AAN7BX13</accession>
<dbReference type="PANTHER" id="PTHR16487">
    <property type="entry name" value="PPP4R2-RELATED PROTEIN"/>
    <property type="match status" value="1"/>
</dbReference>
<dbReference type="AlphaFoldDB" id="A0AAN7BX13"/>
<name>A0AAN7BX13_9PEZI</name>
<dbReference type="GO" id="GO:0005737">
    <property type="term" value="C:cytoplasm"/>
    <property type="evidence" value="ECO:0007669"/>
    <property type="project" value="TreeGrafter"/>
</dbReference>
<feature type="compositionally biased region" description="Polar residues" evidence="2">
    <location>
        <begin position="65"/>
        <end position="75"/>
    </location>
</feature>
<sequence length="539" mass="56624">MAEMDIETDLDNVLAQVAEDGSMDYSCWPRLLPQVVTQIEKIANTEFPIPKLNIPAPAPPIAAPNSSKDTSSSQDTNKENEATPAPPAGGTPSAAATGTLPKPVADMLTEITNVLREEFAENPPHTIQRVAELVLRPKQHYRHVVPWLHALDRAVHVRSGANTYPLPPAVADMSSMSILGNEAGGRGSAALSTDASTNGGILVGSDEALGGALLTPIPWLARRQNGESGSSDAGSDDVGGSSPLSASGGVSSTTPQHQIQQQRQQQHQQHQARQLDGRVRTESTETIEGPNGMGRIETVSISVNGIPSTGAGGVGGVLAQRGITQGELLRQEQRAGVVPMSQLARQQQQAQIEANRQANGVSSSSEDEDSPMTGEDVEAEHPHARGPQEIGAADTGPQPAGMGAFTVGSAADPPVEVHGINTEAAVGRPPDQTDAAAGGMQRQLVTREANNKTEAESIIPRSPKREATEDLEGGSASKRAKEENEAAQEGKPNLDAEGDVVLTDSESGESKEPIPNPEDKEKKQEEESTSETTKTEEEI</sequence>
<gene>
    <name evidence="3" type="ORF">QBC38DRAFT_382413</name>
</gene>
<dbReference type="EMBL" id="MU865294">
    <property type="protein sequence ID" value="KAK4231223.1"/>
    <property type="molecule type" value="Genomic_DNA"/>
</dbReference>
<evidence type="ECO:0000313" key="4">
    <source>
        <dbReference type="Proteomes" id="UP001301958"/>
    </source>
</evidence>
<reference evidence="3" key="2">
    <citation type="submission" date="2023-05" db="EMBL/GenBank/DDBJ databases">
        <authorList>
            <consortium name="Lawrence Berkeley National Laboratory"/>
            <person name="Steindorff A."/>
            <person name="Hensen N."/>
            <person name="Bonometti L."/>
            <person name="Westerberg I."/>
            <person name="Brannstrom I.O."/>
            <person name="Guillou S."/>
            <person name="Cros-Aarteil S."/>
            <person name="Calhoun S."/>
            <person name="Haridas S."/>
            <person name="Kuo A."/>
            <person name="Mondo S."/>
            <person name="Pangilinan J."/>
            <person name="Riley R."/>
            <person name="Labutti K."/>
            <person name="Andreopoulos B."/>
            <person name="Lipzen A."/>
            <person name="Chen C."/>
            <person name="Yanf M."/>
            <person name="Daum C."/>
            <person name="Ng V."/>
            <person name="Clum A."/>
            <person name="Ohm R."/>
            <person name="Martin F."/>
            <person name="Silar P."/>
            <person name="Natvig D."/>
            <person name="Lalanne C."/>
            <person name="Gautier V."/>
            <person name="Ament-Velasquez S.L."/>
            <person name="Kruys A."/>
            <person name="Hutchinson M.I."/>
            <person name="Powell A.J."/>
            <person name="Barry K."/>
            <person name="Miller A.N."/>
            <person name="Grigoriev I.V."/>
            <person name="Debuchy R."/>
            <person name="Gladieux P."/>
            <person name="Thoren M.H."/>
            <person name="Johannesson H."/>
        </authorList>
    </citation>
    <scope>NUCLEOTIDE SEQUENCE</scope>
    <source>
        <strain evidence="3">CBS 990.96</strain>
    </source>
</reference>
<evidence type="ECO:0000313" key="3">
    <source>
        <dbReference type="EMBL" id="KAK4231223.1"/>
    </source>
</evidence>
<evidence type="ECO:0000256" key="2">
    <source>
        <dbReference type="SAM" id="MobiDB-lite"/>
    </source>
</evidence>
<feature type="compositionally biased region" description="Low complexity" evidence="2">
    <location>
        <begin position="346"/>
        <end position="359"/>
    </location>
</feature>
<feature type="compositionally biased region" description="Acidic residues" evidence="2">
    <location>
        <begin position="365"/>
        <end position="378"/>
    </location>
</feature>
<comment type="similarity">
    <text evidence="1">Belongs to the PPP4R2 family.</text>
</comment>
<feature type="compositionally biased region" description="Low complexity" evidence="2">
    <location>
        <begin position="226"/>
        <end position="272"/>
    </location>
</feature>
<comment type="caution">
    <text evidence="3">The sequence shown here is derived from an EMBL/GenBank/DDBJ whole genome shotgun (WGS) entry which is preliminary data.</text>
</comment>
<evidence type="ECO:0008006" key="5">
    <source>
        <dbReference type="Google" id="ProtNLM"/>
    </source>
</evidence>
<feature type="compositionally biased region" description="Basic and acidic residues" evidence="2">
    <location>
        <begin position="273"/>
        <end position="283"/>
    </location>
</feature>
<feature type="region of interest" description="Disordered" evidence="2">
    <location>
        <begin position="55"/>
        <end position="100"/>
    </location>
</feature>
<proteinExistence type="inferred from homology"/>
<dbReference type="GO" id="GO:0005634">
    <property type="term" value="C:nucleus"/>
    <property type="evidence" value="ECO:0007669"/>
    <property type="project" value="TreeGrafter"/>
</dbReference>
<feature type="region of interest" description="Disordered" evidence="2">
    <location>
        <begin position="346"/>
        <end position="539"/>
    </location>
</feature>
<dbReference type="Proteomes" id="UP001301958">
    <property type="component" value="Unassembled WGS sequence"/>
</dbReference>